<proteinExistence type="predicted"/>
<dbReference type="InterPro" id="IPR026377">
    <property type="entry name" value="Cell_surface_SprA"/>
</dbReference>
<sequence>MGSLLIVSTWFSSGHARLANENTNFLLAILSDTTGNDSTRLDSLRQDSLRRVNDSLRNRPYQPSRQPTFQPDDRFGDPFSSQNSESPLLLKDPTSLKMDAEIDTGMNYTIYEKIGDINFRPTTSMTFEEFSKYKERQMLRDYWKSRSLGLDGESAISGRSLIPPIYISPVFDKIFGGSRVDIVPSGFVTLDFGSRFERIFNPSIPVRQQRNITPLEFDQQITMNVTGSIGDKMKVTTNFDNNNSFDFENNFKVEYTGYEEDIIKKIEIGNVSLPLNNSLMTGSQNLFGLKTQLQFGKVFVTAVASTQRGKSDVIEINGGANGGQSRQFEIRGSNYDENRHFFLGHFFRDNYERWLQGIPQITSGVQIKRVEVYALSRNGDTETLRNFAAFMDLGEGRRIYNTTNVLPNDPNSPTSNDANNLFQDLRAEPGTRDRDQVSDVLQNQFGMVDATDFVVVTSARKLDEREYSFHPQLGYISLFRKLQNDEVLAVSFEFTFNGRVYRVGELSEDYSSRPDDDIIFLKMLRPNKIQPRDQTGKIVPTWDLMMKNIYNLNASQIEKDGFQLRIIYRDDQTGIDNPSLHEGERTKDVPLVEIMNLDRLNQQGDPQPDGNFDFVPQITIDPDQGNIIFPVLEPFGDHLRSFFRDDPNEQNLISRFVYDTLYATTRADAELVALLNKYYLVGQLQAGSASEIILPGINIAQNSVRVTAGNTPLTEGVDYNVDYSFGRVTIINESVLNSGRPIRITYEKSDLFNFQTRSLFGARFDYKLSDDINFGATVLHLNERPLISRVNIGDEPVRNTKLGFDVNYKSDSRFLTKMVDAIPLIQTKEKSTVTFNGEFAQLIPGTSNKVRNEGTSYIDDFESAITPFTLGGNITSWKLASTPIVEDRRFDNRASVDDLTFGYRRAKLSWFVIDNIFYRQNGQNVPGNIEDEDRANNYVRAIQPQEIFTQQDETVVNTNLPVFNIAYFPSERGPYNYNPSLLSDGRLPSPESNWGGITRAITSEVDFDKSNIEFIEFWLMDPFISGENGRVLDGLENTNNTTGGDLIFNLGSISEDIIRDRRHGFENGLPADGSNNNVEEKNWGRVTSEQFLTNAFDNSAGSRVNQDVGLDGLRSEDELTYSPYNDLFLNQLSSAARDAVVADPSADDFQYYLGSDLDDRNAKILERYKNFNGLENNTPVVQSSNQSFVPSGSNFPDNEDLNRDNTISDLEEYFEYRINLRPGELEVGKNNIVDQVTNTNNSNGQQTNWYLFRIPIRQPDGVQGGINGFKSIRFLRTYLTGWRQPVVLRMAKFQLVGSQWRRVTDNLNEPGFTTINESDETEFNVSVVNIEENGQGTSGTPYVVPPGFQRDRDNTSAIQRRLNEQSLKLSVNNLQDEDARAVYKLTNLDLVNYGRLKMLIHAESDDALDGEVTAFIRLGSDQTQNYYEVELPLKMTPPGTTDPNEIWPTENEFDIDLNELFAVKSARNRANHDDQTPYPPVQEPLEIGKHRILILGSKPDLSSVNVIMIGIRNPKSPDKAPKSVCIWANELRVADFDQKSGWAANARLNLQLADFANVTANTRYSSVGFGGIQQRISERSREESIDLDLTANVKLDKFLPESFGLNIPMYVGYQRTRIKPFFDPQDPDIPLEASLLSIENSEARQKYEDQVIDNTVRKSLNFTNVKKNKPQGDSKSRLYDISNLSFTYAYSELKRSNHQIDTYEEVRHNGSINYNYTAPETSVEPFKNSKLFSSPYLQLIKDFNFSLMPSNISFRADLDRRFVKTQYRNSQRTTVGIAPNFEKFFTFKRFYNLRWNLTKGLSLDYTANANAIVDEPEGELDTEAEKQEVWENLKNFGRMKSFNQDISLNYKLPLDKIPFTNWVRADARYSVGYDWTAGSLDQLEDFGNAIENNRQINFTGRFDLVSLYNKVKILKEINTPPRRQATRSRQRETNNQDEQEEEEKKPENKAAKGFLRFLMSVRSIDFTYNKGEGTFLPGFRPSIFLFGLDTGFNAPGIPFILGSQSTSIKDKAVENEWLVRNANFTVPFAQSNTLDLNLSAIVEPIKDLRITIKARKQKSNTFQELFRIRDSTSTEFESLDPSRGGSYSISFLSFKTAFKKDDDQNISSVFQDFESFREIIRSRLSEANGNTGTYALNSQDVLIPAFIAAYTGKNPQDVDLSPFPRTPLPNWTINYSGLSKLPALKDIFRSVTISHTYNSSYDVRNYASSNRSSVIPLQERIEDYPLASSTNDDGNFIPVFVLNQVVISESFSPLIGINLSTKKRMNINVEYKKERNLALNLSNAQVTELQRSDFVISFGYTKANFKLPFKVQGQTVALKNDLSMKMQLSLGDNKTVQRKLEDTQTVTNGTKSFQLRPTIDYVVNDKLSVQIYFERNVNDPRISASFKRATTAFGTRIRFSLSQ</sequence>
<name>A0ABT8KS51_9BACT</name>
<dbReference type="Proteomes" id="UP001172082">
    <property type="component" value="Unassembled WGS sequence"/>
</dbReference>
<evidence type="ECO:0000259" key="2">
    <source>
        <dbReference type="Pfam" id="PF14349"/>
    </source>
</evidence>
<organism evidence="3 4">
    <name type="scientific">Splendidivirga corallicola</name>
    <dbReference type="NCBI Taxonomy" id="3051826"/>
    <lineage>
        <taxon>Bacteria</taxon>
        <taxon>Pseudomonadati</taxon>
        <taxon>Bacteroidota</taxon>
        <taxon>Cytophagia</taxon>
        <taxon>Cytophagales</taxon>
        <taxon>Splendidivirgaceae</taxon>
        <taxon>Splendidivirga</taxon>
    </lineage>
</organism>
<dbReference type="NCBIfam" id="TIGR04189">
    <property type="entry name" value="surface_SprA"/>
    <property type="match status" value="1"/>
</dbReference>
<dbReference type="RefSeq" id="WP_346753602.1">
    <property type="nucleotide sequence ID" value="NZ_JAUJEA010000007.1"/>
</dbReference>
<protein>
    <submittedName>
        <fullName evidence="3">Cell surface protein SprA</fullName>
    </submittedName>
</protein>
<keyword evidence="4" id="KW-1185">Reference proteome</keyword>
<gene>
    <name evidence="3" type="primary">sprA</name>
    <name evidence="3" type="ORF">QQ008_19490</name>
</gene>
<dbReference type="InterPro" id="IPR025684">
    <property type="entry name" value="SprA_N_dom"/>
</dbReference>
<dbReference type="Pfam" id="PF14349">
    <property type="entry name" value="SprA_N"/>
    <property type="match status" value="2"/>
</dbReference>
<dbReference type="EMBL" id="JAUJEA010000007">
    <property type="protein sequence ID" value="MDN5203581.1"/>
    <property type="molecule type" value="Genomic_DNA"/>
</dbReference>
<evidence type="ECO:0000256" key="1">
    <source>
        <dbReference type="SAM" id="MobiDB-lite"/>
    </source>
</evidence>
<reference evidence="3" key="1">
    <citation type="submission" date="2023-06" db="EMBL/GenBank/DDBJ databases">
        <title>Genomic of Parafulvivirga corallium.</title>
        <authorList>
            <person name="Wang G."/>
        </authorList>
    </citation>
    <scope>NUCLEOTIDE SEQUENCE</scope>
    <source>
        <strain evidence="3">BMA10</strain>
    </source>
</reference>
<accession>A0ABT8KS51</accession>
<feature type="domain" description="Gliding motility protein SprA N-terminal" evidence="2">
    <location>
        <begin position="1130"/>
        <end position="1635"/>
    </location>
</feature>
<comment type="caution">
    <text evidence="3">The sequence shown here is derived from an EMBL/GenBank/DDBJ whole genome shotgun (WGS) entry which is preliminary data.</text>
</comment>
<evidence type="ECO:0000313" key="4">
    <source>
        <dbReference type="Proteomes" id="UP001172082"/>
    </source>
</evidence>
<feature type="region of interest" description="Disordered" evidence="1">
    <location>
        <begin position="1919"/>
        <end position="1948"/>
    </location>
</feature>
<feature type="region of interest" description="Disordered" evidence="1">
    <location>
        <begin position="52"/>
        <end position="87"/>
    </location>
</feature>
<evidence type="ECO:0000313" key="3">
    <source>
        <dbReference type="EMBL" id="MDN5203581.1"/>
    </source>
</evidence>
<feature type="domain" description="Gliding motility protein SprA N-terminal" evidence="2">
    <location>
        <begin position="121"/>
        <end position="383"/>
    </location>
</feature>